<evidence type="ECO:0000313" key="3">
    <source>
        <dbReference type="Proteomes" id="UP000095558"/>
    </source>
</evidence>
<keyword evidence="1" id="KW-1133">Transmembrane helix</keyword>
<keyword evidence="1" id="KW-0812">Transmembrane</keyword>
<proteinExistence type="predicted"/>
<reference evidence="2 3" key="1">
    <citation type="submission" date="2015-09" db="EMBL/GenBank/DDBJ databases">
        <authorList>
            <consortium name="Pathogen Informatics"/>
        </authorList>
    </citation>
    <scope>NUCLEOTIDE SEQUENCE [LARGE SCALE GENOMIC DNA]</scope>
    <source>
        <strain evidence="2 3">2789STDY5834855</strain>
    </source>
</reference>
<dbReference type="EMBL" id="CYZV01000019">
    <property type="protein sequence ID" value="CUO30484.1"/>
    <property type="molecule type" value="Genomic_DNA"/>
</dbReference>
<evidence type="ECO:0000256" key="1">
    <source>
        <dbReference type="SAM" id="Phobius"/>
    </source>
</evidence>
<dbReference type="GeneID" id="83011005"/>
<organism evidence="2 3">
    <name type="scientific">Clostridium disporicum</name>
    <dbReference type="NCBI Taxonomy" id="84024"/>
    <lineage>
        <taxon>Bacteria</taxon>
        <taxon>Bacillati</taxon>
        <taxon>Bacillota</taxon>
        <taxon>Clostridia</taxon>
        <taxon>Eubacteriales</taxon>
        <taxon>Clostridiaceae</taxon>
        <taxon>Clostridium</taxon>
    </lineage>
</organism>
<dbReference type="Proteomes" id="UP000095558">
    <property type="component" value="Unassembled WGS sequence"/>
</dbReference>
<dbReference type="OrthoDB" id="9809966at2"/>
<dbReference type="AlphaFoldDB" id="A0A174IE90"/>
<dbReference type="RefSeq" id="WP_042395576.1">
    <property type="nucleotide sequence ID" value="NZ_CYYT01000036.1"/>
</dbReference>
<dbReference type="InterPro" id="IPR046061">
    <property type="entry name" value="DUF6019"/>
</dbReference>
<sequence length="63" mass="7232">MWEELGISGGTAIITLIVIYFVIKWSVKNGIKEAYKDITGKKLPEDEAWVFSLRNHKHKDSNI</sequence>
<name>A0A174IE90_9CLOT</name>
<keyword evidence="1" id="KW-0472">Membrane</keyword>
<feature type="transmembrane region" description="Helical" evidence="1">
    <location>
        <begin position="6"/>
        <end position="23"/>
    </location>
</feature>
<gene>
    <name evidence="2" type="ORF">ERS852470_01961</name>
</gene>
<accession>A0A174IE90</accession>
<dbReference type="Pfam" id="PF19483">
    <property type="entry name" value="DUF6019"/>
    <property type="match status" value="1"/>
</dbReference>
<evidence type="ECO:0000313" key="2">
    <source>
        <dbReference type="EMBL" id="CUO30484.1"/>
    </source>
</evidence>
<protein>
    <submittedName>
        <fullName evidence="2">Uncharacterized protein</fullName>
    </submittedName>
</protein>